<dbReference type="PANTHER" id="PTHR46825:SF15">
    <property type="entry name" value="BETA-LACTAMASE-RELATED DOMAIN-CONTAINING PROTEIN"/>
    <property type="match status" value="1"/>
</dbReference>
<dbReference type="SUPFAM" id="SSF56601">
    <property type="entry name" value="beta-lactamase/transpeptidase-like"/>
    <property type="match status" value="1"/>
</dbReference>
<dbReference type="Gene3D" id="3.40.710.10">
    <property type="entry name" value="DD-peptidase/beta-lactamase superfamily"/>
    <property type="match status" value="1"/>
</dbReference>
<accession>A0ABP1CT07</accession>
<feature type="domain" description="Beta-lactamase-related" evidence="3">
    <location>
        <begin position="71"/>
        <end position="421"/>
    </location>
</feature>
<gene>
    <name evidence="4" type="ORF">GFSPODELE1_LOCUS1882</name>
</gene>
<reference evidence="5" key="1">
    <citation type="submission" date="2024-04" db="EMBL/GenBank/DDBJ databases">
        <authorList>
            <person name="Shaw F."/>
            <person name="Minotto A."/>
        </authorList>
    </citation>
    <scope>NUCLEOTIDE SEQUENCE [LARGE SCALE GENOMIC DNA]</scope>
</reference>
<organism evidence="4 5">
    <name type="scientific">Somion occarium</name>
    <dbReference type="NCBI Taxonomy" id="3059160"/>
    <lineage>
        <taxon>Eukaryota</taxon>
        <taxon>Fungi</taxon>
        <taxon>Dikarya</taxon>
        <taxon>Basidiomycota</taxon>
        <taxon>Agaricomycotina</taxon>
        <taxon>Agaricomycetes</taxon>
        <taxon>Polyporales</taxon>
        <taxon>Cerrenaceae</taxon>
        <taxon>Somion</taxon>
    </lineage>
</organism>
<protein>
    <recommendedName>
        <fullName evidence="3">Beta-lactamase-related domain-containing protein</fullName>
    </recommendedName>
</protein>
<keyword evidence="5" id="KW-1185">Reference proteome</keyword>
<dbReference type="InterPro" id="IPR012338">
    <property type="entry name" value="Beta-lactam/transpept-like"/>
</dbReference>
<dbReference type="EMBL" id="OZ037953">
    <property type="protein sequence ID" value="CAL1697843.1"/>
    <property type="molecule type" value="Genomic_DNA"/>
</dbReference>
<dbReference type="InterPro" id="IPR050491">
    <property type="entry name" value="AmpC-like"/>
</dbReference>
<dbReference type="Proteomes" id="UP001497453">
    <property type="component" value="Chromosome 10"/>
</dbReference>
<feature type="compositionally biased region" description="Polar residues" evidence="2">
    <location>
        <begin position="447"/>
        <end position="464"/>
    </location>
</feature>
<evidence type="ECO:0000256" key="2">
    <source>
        <dbReference type="SAM" id="MobiDB-lite"/>
    </source>
</evidence>
<evidence type="ECO:0000256" key="1">
    <source>
        <dbReference type="ARBA" id="ARBA00038215"/>
    </source>
</evidence>
<feature type="region of interest" description="Disordered" evidence="2">
    <location>
        <begin position="445"/>
        <end position="477"/>
    </location>
</feature>
<evidence type="ECO:0000259" key="3">
    <source>
        <dbReference type="Pfam" id="PF00144"/>
    </source>
</evidence>
<proteinExistence type="inferred from homology"/>
<evidence type="ECO:0000313" key="4">
    <source>
        <dbReference type="EMBL" id="CAL1697843.1"/>
    </source>
</evidence>
<dbReference type="Pfam" id="PF00144">
    <property type="entry name" value="Beta-lactamase"/>
    <property type="match status" value="1"/>
</dbReference>
<dbReference type="InterPro" id="IPR001466">
    <property type="entry name" value="Beta-lactam-related"/>
</dbReference>
<dbReference type="PANTHER" id="PTHR46825">
    <property type="entry name" value="D-ALANYL-D-ALANINE-CARBOXYPEPTIDASE/ENDOPEPTIDASE AMPH"/>
    <property type="match status" value="1"/>
</dbReference>
<sequence length="631" mass="69196">MRPSGFLKYRSGSGVNAHVLSPETHAMSPMSFVLFALILFSGIVTASPSQVSLTDDAIRPPKRAITPELSAYAQKVMDEYQTPGLSIGVVHFDKGTGKVETEYGFWGNKTEDGAKATNETLFVIGSISKAFTASAVGILMDDFAQGRNVTPLPLNVLRFTWDTKIRDLLPEYWNFTDRWITEKANVKDILSHVSGFPRHDFSYGLSDTPADLASRLKFLPPAFELRERWMYNNQMFVLGGLIVETYSKQSLTSFVTSRIFKPLGMNDTSYDAAVEEESGCLSQSFARGNGTARRIPLWMGPSSEALLAAAGGIVSNTIDMNKWLAMLLNNGVDPTSNVTILPTSVYDTVTTAHALVLGRALMPSLSMLGYGLGWMRYSAQGHEVIVHGGGLPGFLSEIGYFPDDGLGVVSFINQNALEVNTLVLNRIVTDVLGLREGANIVAPTPPTFRSSATTEQGNSPNFGQTPRPVGDHCGEQTPPLPLEAYAGTYSHPGYGSFTLCAPSTKTSTCKELFSNYTTVFPSQPAEYLHAAWPRVWFSHLRVKFHYSSQNRHAVYLDPLTLFPNGYGKDTSPFAFPSVLDIQYPAAFVEDGDGRIKGLALPNGFNDIEPISPILDDRLEESSFLYFEKLFE</sequence>
<name>A0ABP1CT07_9APHY</name>
<comment type="similarity">
    <text evidence="1">Belongs to the peptidase S12 family.</text>
</comment>
<evidence type="ECO:0000313" key="5">
    <source>
        <dbReference type="Proteomes" id="UP001497453"/>
    </source>
</evidence>